<evidence type="ECO:0000256" key="1">
    <source>
        <dbReference type="ARBA" id="ARBA00004613"/>
    </source>
</evidence>
<dbReference type="InterPro" id="IPR018114">
    <property type="entry name" value="TRYPSIN_HIS"/>
</dbReference>
<dbReference type="PANTHER" id="PTHR24278">
    <property type="entry name" value="COAGULATION FACTOR"/>
    <property type="match status" value="1"/>
</dbReference>
<protein>
    <submittedName>
        <fullName evidence="11">Uncharacterized protein</fullName>
    </submittedName>
</protein>
<evidence type="ECO:0000256" key="3">
    <source>
        <dbReference type="ARBA" id="ARBA00022536"/>
    </source>
</evidence>
<name>A0A8C6SLH2_9GOBI</name>
<accession>A0A8C6SLH2</accession>
<dbReference type="AlphaFoldDB" id="A0A8C6SLH2"/>
<dbReference type="Ensembl" id="ENSNMLT00000008669.1">
    <property type="protein sequence ID" value="ENSNMLP00000007609.1"/>
    <property type="gene ID" value="ENSNMLG00000005445.1"/>
</dbReference>
<dbReference type="InterPro" id="IPR001254">
    <property type="entry name" value="Trypsin_dom"/>
</dbReference>
<evidence type="ECO:0000259" key="10">
    <source>
        <dbReference type="PROSITE" id="PS50240"/>
    </source>
</evidence>
<proteinExistence type="predicted"/>
<organism evidence="11 12">
    <name type="scientific">Neogobius melanostomus</name>
    <name type="common">round goby</name>
    <dbReference type="NCBI Taxonomy" id="47308"/>
    <lineage>
        <taxon>Eukaryota</taxon>
        <taxon>Metazoa</taxon>
        <taxon>Chordata</taxon>
        <taxon>Craniata</taxon>
        <taxon>Vertebrata</taxon>
        <taxon>Euteleostomi</taxon>
        <taxon>Actinopterygii</taxon>
        <taxon>Neopterygii</taxon>
        <taxon>Teleostei</taxon>
        <taxon>Neoteleostei</taxon>
        <taxon>Acanthomorphata</taxon>
        <taxon>Gobiaria</taxon>
        <taxon>Gobiiformes</taxon>
        <taxon>Gobioidei</taxon>
        <taxon>Gobiidae</taxon>
        <taxon>Benthophilinae</taxon>
        <taxon>Neogobiini</taxon>
        <taxon>Neogobius</taxon>
    </lineage>
</organism>
<dbReference type="PROSITE" id="PS50026">
    <property type="entry name" value="EGF_3"/>
    <property type="match status" value="1"/>
</dbReference>
<dbReference type="FunFam" id="2.10.25.10:FF:000109">
    <property type="entry name" value="Notch homolog 4, [Drosophila]"/>
    <property type="match status" value="1"/>
</dbReference>
<evidence type="ECO:0000256" key="8">
    <source>
        <dbReference type="PROSITE-ProRule" id="PRU00076"/>
    </source>
</evidence>
<dbReference type="FunFam" id="2.40.10.10:FF:000068">
    <property type="entry name" value="transmembrane protease serine 2"/>
    <property type="match status" value="1"/>
</dbReference>
<dbReference type="Gene3D" id="2.40.10.10">
    <property type="entry name" value="Trypsin-like serine proteases"/>
    <property type="match status" value="1"/>
</dbReference>
<dbReference type="SMART" id="SM00179">
    <property type="entry name" value="EGF_CA"/>
    <property type="match status" value="1"/>
</dbReference>
<keyword evidence="4" id="KW-0732">Signal</keyword>
<dbReference type="PROSITE" id="PS50240">
    <property type="entry name" value="TRYPSIN_DOM"/>
    <property type="match status" value="1"/>
</dbReference>
<feature type="domain" description="EGF-like" evidence="9">
    <location>
        <begin position="26"/>
        <end position="62"/>
    </location>
</feature>
<evidence type="ECO:0000256" key="7">
    <source>
        <dbReference type="ARBA" id="ARBA00023180"/>
    </source>
</evidence>
<keyword evidence="3 8" id="KW-0245">EGF-like domain</keyword>
<dbReference type="CDD" id="cd00190">
    <property type="entry name" value="Tryp_SPc"/>
    <property type="match status" value="1"/>
</dbReference>
<keyword evidence="12" id="KW-1185">Reference proteome</keyword>
<reference evidence="11" key="1">
    <citation type="submission" date="2025-08" db="UniProtKB">
        <authorList>
            <consortium name="Ensembl"/>
        </authorList>
    </citation>
    <scope>IDENTIFICATION</scope>
</reference>
<keyword evidence="7" id="KW-0325">Glycoprotein</keyword>
<dbReference type="SUPFAM" id="SSF50494">
    <property type="entry name" value="Trypsin-like serine proteases"/>
    <property type="match status" value="1"/>
</dbReference>
<evidence type="ECO:0000313" key="11">
    <source>
        <dbReference type="Ensembl" id="ENSNMLP00000007609.1"/>
    </source>
</evidence>
<dbReference type="InterPro" id="IPR001881">
    <property type="entry name" value="EGF-like_Ca-bd_dom"/>
</dbReference>
<dbReference type="Pfam" id="PF00089">
    <property type="entry name" value="Trypsin"/>
    <property type="match status" value="1"/>
</dbReference>
<dbReference type="Proteomes" id="UP000694523">
    <property type="component" value="Unplaced"/>
</dbReference>
<dbReference type="CDD" id="cd00054">
    <property type="entry name" value="EGF_CA"/>
    <property type="match status" value="1"/>
</dbReference>
<keyword evidence="6 8" id="KW-1015">Disulfide bond</keyword>
<dbReference type="GO" id="GO:0005615">
    <property type="term" value="C:extracellular space"/>
    <property type="evidence" value="ECO:0007669"/>
    <property type="project" value="TreeGrafter"/>
</dbReference>
<dbReference type="InterPro" id="IPR009003">
    <property type="entry name" value="Peptidase_S1_PA"/>
</dbReference>
<reference evidence="11" key="2">
    <citation type="submission" date="2025-09" db="UniProtKB">
        <authorList>
            <consortium name="Ensembl"/>
        </authorList>
    </citation>
    <scope>IDENTIFICATION</scope>
</reference>
<dbReference type="Gene3D" id="2.10.25.10">
    <property type="entry name" value="Laminin"/>
    <property type="match status" value="1"/>
</dbReference>
<dbReference type="InterPro" id="IPR050442">
    <property type="entry name" value="Peptidase_S1_coag_factors"/>
</dbReference>
<evidence type="ECO:0000256" key="4">
    <source>
        <dbReference type="ARBA" id="ARBA00022729"/>
    </source>
</evidence>
<evidence type="ECO:0000259" key="9">
    <source>
        <dbReference type="PROSITE" id="PS50026"/>
    </source>
</evidence>
<dbReference type="GO" id="GO:0006508">
    <property type="term" value="P:proteolysis"/>
    <property type="evidence" value="ECO:0007669"/>
    <property type="project" value="InterPro"/>
</dbReference>
<keyword evidence="2" id="KW-0964">Secreted</keyword>
<evidence type="ECO:0000313" key="12">
    <source>
        <dbReference type="Proteomes" id="UP000694523"/>
    </source>
</evidence>
<dbReference type="Pfam" id="PF00008">
    <property type="entry name" value="EGF"/>
    <property type="match status" value="1"/>
</dbReference>
<dbReference type="GO" id="GO:0004252">
    <property type="term" value="F:serine-type endopeptidase activity"/>
    <property type="evidence" value="ECO:0007669"/>
    <property type="project" value="InterPro"/>
</dbReference>
<sequence>WSETTLRLYCTRVSAAVLEYQLLYSTGDPCDSAPCQNGATCTRLVRTFVCKCAPGYHGHHCDKELQLRRRIQTAERQRQLLPTGQIRPSQSSISQPITELFSSLSVCLPLVHFPCGRPKVFFAPRVVNGQVCPRGYCPWQALLMENDVFICGAVLISPHWVLTAAHCVFSKPGSVFHIIVGKSFNHQKRRVVKVLVNPDYNWTSSDSDLALLRLDQDVKLGHFVVPACLPGPREAEVDLTSGLVRTLASVQMSTVSGWGRVAQHGQTSTILQRVTVSTSTTTTPTTRSGPGLVCEGTLGTPGDSLQKTLVLTGSVSWGRGCRSQGPIRCLHRVPNYLSWIHTVMEGGAKVAPFVGLQMSPSDLH</sequence>
<evidence type="ECO:0000256" key="6">
    <source>
        <dbReference type="ARBA" id="ARBA00023157"/>
    </source>
</evidence>
<dbReference type="PROSITE" id="PS01186">
    <property type="entry name" value="EGF_2"/>
    <property type="match status" value="1"/>
</dbReference>
<dbReference type="SUPFAM" id="SSF57196">
    <property type="entry name" value="EGF/Laminin"/>
    <property type="match status" value="1"/>
</dbReference>
<dbReference type="InterPro" id="IPR000742">
    <property type="entry name" value="EGF"/>
</dbReference>
<evidence type="ECO:0000256" key="5">
    <source>
        <dbReference type="ARBA" id="ARBA00022737"/>
    </source>
</evidence>
<feature type="disulfide bond" evidence="8">
    <location>
        <begin position="52"/>
        <end position="61"/>
    </location>
</feature>
<dbReference type="PRINTS" id="PR00722">
    <property type="entry name" value="CHYMOTRYPSIN"/>
</dbReference>
<dbReference type="PROSITE" id="PS00134">
    <property type="entry name" value="TRYPSIN_HIS"/>
    <property type="match status" value="1"/>
</dbReference>
<dbReference type="SMART" id="SM00181">
    <property type="entry name" value="EGF"/>
    <property type="match status" value="1"/>
</dbReference>
<comment type="caution">
    <text evidence="8">Lacks conserved residue(s) required for the propagation of feature annotation.</text>
</comment>
<comment type="subcellular location">
    <subcellularLocation>
        <location evidence="1">Secreted</location>
    </subcellularLocation>
</comment>
<dbReference type="GO" id="GO:0005509">
    <property type="term" value="F:calcium ion binding"/>
    <property type="evidence" value="ECO:0007669"/>
    <property type="project" value="InterPro"/>
</dbReference>
<dbReference type="InterPro" id="IPR001314">
    <property type="entry name" value="Peptidase_S1A"/>
</dbReference>
<dbReference type="SMART" id="SM00020">
    <property type="entry name" value="Tryp_SPc"/>
    <property type="match status" value="1"/>
</dbReference>
<dbReference type="PROSITE" id="PS00022">
    <property type="entry name" value="EGF_1"/>
    <property type="match status" value="1"/>
</dbReference>
<keyword evidence="5" id="KW-0677">Repeat</keyword>
<evidence type="ECO:0000256" key="2">
    <source>
        <dbReference type="ARBA" id="ARBA00022525"/>
    </source>
</evidence>
<dbReference type="PANTHER" id="PTHR24278:SF37">
    <property type="entry name" value="TRANSMEMBRANE GAMMA-CARBOXYGLUTAMIC ACID PROTEIN 1"/>
    <property type="match status" value="1"/>
</dbReference>
<feature type="domain" description="Peptidase S1" evidence="10">
    <location>
        <begin position="126"/>
        <end position="345"/>
    </location>
</feature>
<dbReference type="InterPro" id="IPR043504">
    <property type="entry name" value="Peptidase_S1_PA_chymotrypsin"/>
</dbReference>